<evidence type="ECO:0000313" key="3">
    <source>
        <dbReference type="Proteomes" id="UP000008022"/>
    </source>
</evidence>
<name>A0A0E0MZZ4_ORYRU</name>
<dbReference type="Gramene" id="ORUFI01G27450.1">
    <property type="protein sequence ID" value="ORUFI01G27450.1"/>
    <property type="gene ID" value="ORUFI01G27450"/>
</dbReference>
<feature type="region of interest" description="Disordered" evidence="1">
    <location>
        <begin position="174"/>
        <end position="211"/>
    </location>
</feature>
<dbReference type="OMA" id="ERYDENC"/>
<evidence type="ECO:0000256" key="1">
    <source>
        <dbReference type="SAM" id="MobiDB-lite"/>
    </source>
</evidence>
<reference evidence="3" key="1">
    <citation type="submission" date="2013-06" db="EMBL/GenBank/DDBJ databases">
        <authorList>
            <person name="Zhao Q."/>
        </authorList>
    </citation>
    <scope>NUCLEOTIDE SEQUENCE</scope>
    <source>
        <strain evidence="3">cv. W1943</strain>
    </source>
</reference>
<organism evidence="2 3">
    <name type="scientific">Oryza rufipogon</name>
    <name type="common">Brownbeard rice</name>
    <name type="synonym">Asian wild rice</name>
    <dbReference type="NCBI Taxonomy" id="4529"/>
    <lineage>
        <taxon>Eukaryota</taxon>
        <taxon>Viridiplantae</taxon>
        <taxon>Streptophyta</taxon>
        <taxon>Embryophyta</taxon>
        <taxon>Tracheophyta</taxon>
        <taxon>Spermatophyta</taxon>
        <taxon>Magnoliopsida</taxon>
        <taxon>Liliopsida</taxon>
        <taxon>Poales</taxon>
        <taxon>Poaceae</taxon>
        <taxon>BOP clade</taxon>
        <taxon>Oryzoideae</taxon>
        <taxon>Oryzeae</taxon>
        <taxon>Oryzinae</taxon>
        <taxon>Oryza</taxon>
    </lineage>
</organism>
<accession>A0A0E0MZZ4</accession>
<keyword evidence="3" id="KW-1185">Reference proteome</keyword>
<evidence type="ECO:0000313" key="2">
    <source>
        <dbReference type="EnsemblPlants" id="ORUFI01G27450.1"/>
    </source>
</evidence>
<dbReference type="EnsemblPlants" id="ORUFI01G27450.1">
    <property type="protein sequence ID" value="ORUFI01G27450.1"/>
    <property type="gene ID" value="ORUFI01G27450"/>
</dbReference>
<sequence length="379" mass="42322">MVAVTPTLADTRTGNGMFCQGTRRQDAADALRVEFNFRILLPASGLLNIRSVFQSSSITRRLVPFAPPRPHAASQATAILKWIRLLGAPHHQLQNQVGNKSLRAVERYDENCDVFTNNTPTASNVVHPVVTPNSHPCAENRDASFNTPSNVHMCTGSHEDVSHLSVAELKRKRARDRYAALTPEQKDDRNKKARERRKRKEEETQVSAPLGDISNISAVDIMKCQLEVTDSSPLHQGKSEASHLNITPRRLPFTIINNVAHYGPNEVPMSRFTQRCENQYESSFFEGSDQNECDHDDDISLAVNIYFLGLPLLLYMPTSTPSPSSPSGRLLVMADSETKTVVVGCSPRSCRREAARSRMKQFTVMNKFKTKSLLVFSEC</sequence>
<protein>
    <submittedName>
        <fullName evidence="2">Uncharacterized protein</fullName>
    </submittedName>
</protein>
<dbReference type="AlphaFoldDB" id="A0A0E0MZZ4"/>
<reference evidence="2" key="2">
    <citation type="submission" date="2015-06" db="UniProtKB">
        <authorList>
            <consortium name="EnsemblPlants"/>
        </authorList>
    </citation>
    <scope>IDENTIFICATION</scope>
</reference>
<proteinExistence type="predicted"/>
<dbReference type="Proteomes" id="UP000008022">
    <property type="component" value="Unassembled WGS sequence"/>
</dbReference>